<comment type="caution">
    <text evidence="6">The sequence shown here is derived from an EMBL/GenBank/DDBJ whole genome shotgun (WGS) entry which is preliminary data.</text>
</comment>
<evidence type="ECO:0000259" key="5">
    <source>
        <dbReference type="Pfam" id="PF01258"/>
    </source>
</evidence>
<feature type="zinc finger region" description="dksA C4-type" evidence="4">
    <location>
        <begin position="35"/>
        <end position="59"/>
    </location>
</feature>
<dbReference type="PANTHER" id="PTHR38777">
    <property type="entry name" value="FELS-2 PROPHAGE PROTEIN"/>
    <property type="match status" value="1"/>
</dbReference>
<evidence type="ECO:0000313" key="7">
    <source>
        <dbReference type="Proteomes" id="UP001106592"/>
    </source>
</evidence>
<dbReference type="Pfam" id="PF01258">
    <property type="entry name" value="zf-dskA_traR"/>
    <property type="match status" value="1"/>
</dbReference>
<evidence type="ECO:0000313" key="6">
    <source>
        <dbReference type="EMBL" id="MBV6287373.1"/>
    </source>
</evidence>
<dbReference type="Proteomes" id="UP001106592">
    <property type="component" value="Unassembled WGS sequence"/>
</dbReference>
<evidence type="ECO:0000256" key="1">
    <source>
        <dbReference type="ARBA" id="ARBA00022723"/>
    </source>
</evidence>
<dbReference type="RefSeq" id="WP_217975424.1">
    <property type="nucleotide sequence ID" value="NZ_JAHTBI010000035.1"/>
</dbReference>
<reference evidence="6" key="1">
    <citation type="journal article" date="2022" name="Int. J. Syst. Evol. Microbiol.">
        <title>Pseudomonas aegrilactucae sp. nov. and Pseudomonas morbosilactucae sp. nov., pathogens causing bacterial rot of lettuce in Japan.</title>
        <authorList>
            <person name="Sawada H."/>
            <person name="Fujikawa T."/>
            <person name="Satou M."/>
        </authorList>
    </citation>
    <scope>NUCLEOTIDE SEQUENCE</scope>
    <source>
        <strain evidence="6">MAFF 301350</strain>
    </source>
</reference>
<protein>
    <submittedName>
        <fullName evidence="6">TraR/DksA C4-type zinc finger protein</fullName>
    </submittedName>
</protein>
<dbReference type="AlphaFoldDB" id="A0A9Q3ADW0"/>
<dbReference type="InterPro" id="IPR020458">
    <property type="entry name" value="Znf_DskA_TraR_CS"/>
</dbReference>
<organism evidence="6 7">
    <name type="scientific">Pseudomonas aegrilactucae</name>
    <dbReference type="NCBI Taxonomy" id="2854028"/>
    <lineage>
        <taxon>Bacteria</taxon>
        <taxon>Pseudomonadati</taxon>
        <taxon>Pseudomonadota</taxon>
        <taxon>Gammaproteobacteria</taxon>
        <taxon>Pseudomonadales</taxon>
        <taxon>Pseudomonadaceae</taxon>
        <taxon>Pseudomonas</taxon>
    </lineage>
</organism>
<dbReference type="InterPro" id="IPR000962">
    <property type="entry name" value="Znf_DskA_TraR"/>
</dbReference>
<evidence type="ECO:0000256" key="3">
    <source>
        <dbReference type="ARBA" id="ARBA00022833"/>
    </source>
</evidence>
<keyword evidence="7" id="KW-1185">Reference proteome</keyword>
<keyword evidence="3" id="KW-0862">Zinc</keyword>
<sequence length="67" mass="7520">MADIADRANDQADYLLQVALGRRVFPSQQPSAEFCEDCGVVIPLLRHQAVPGCQTCTSCQDLRERRR</sequence>
<dbReference type="PROSITE" id="PS01102">
    <property type="entry name" value="ZF_DKSA_1"/>
    <property type="match status" value="1"/>
</dbReference>
<accession>A0A9Q3ADW0</accession>
<evidence type="ECO:0000256" key="4">
    <source>
        <dbReference type="PROSITE-ProRule" id="PRU00510"/>
    </source>
</evidence>
<name>A0A9Q3ADW0_9PSED</name>
<dbReference type="GO" id="GO:1900378">
    <property type="term" value="P:positive regulation of secondary metabolite biosynthetic process"/>
    <property type="evidence" value="ECO:0007669"/>
    <property type="project" value="TreeGrafter"/>
</dbReference>
<gene>
    <name evidence="6" type="ORF">KUO17_10090</name>
</gene>
<feature type="domain" description="Zinc finger DksA/TraR C4-type" evidence="5">
    <location>
        <begin position="32"/>
        <end position="65"/>
    </location>
</feature>
<evidence type="ECO:0000256" key="2">
    <source>
        <dbReference type="ARBA" id="ARBA00022771"/>
    </source>
</evidence>
<dbReference type="GO" id="GO:0008270">
    <property type="term" value="F:zinc ion binding"/>
    <property type="evidence" value="ECO:0007669"/>
    <property type="project" value="UniProtKB-KW"/>
</dbReference>
<dbReference type="PANTHER" id="PTHR38777:SF1">
    <property type="entry name" value="DNAK SUPPRESSOR PROTEIN"/>
    <property type="match status" value="1"/>
</dbReference>
<keyword evidence="1" id="KW-0479">Metal-binding</keyword>
<dbReference type="PROSITE" id="PS51128">
    <property type="entry name" value="ZF_DKSA_2"/>
    <property type="match status" value="1"/>
</dbReference>
<keyword evidence="2" id="KW-0863">Zinc-finger</keyword>
<dbReference type="EMBL" id="JAHTBI010000035">
    <property type="protein sequence ID" value="MBV6287373.1"/>
    <property type="molecule type" value="Genomic_DNA"/>
</dbReference>
<proteinExistence type="predicted"/>
<reference evidence="6" key="2">
    <citation type="journal article" date="2023" name="Plant Pathol.">
        <title>Dismantling and reorganizing Pseudomonas marginalis sensu#lato.</title>
        <authorList>
            <person name="Sawada H."/>
            <person name="Fujikawa T."/>
            <person name="Satou M."/>
        </authorList>
    </citation>
    <scope>NUCLEOTIDE SEQUENCE</scope>
    <source>
        <strain evidence="6">MAFF 301350</strain>
    </source>
</reference>